<dbReference type="Proteomes" id="UP001196413">
    <property type="component" value="Unassembled WGS sequence"/>
</dbReference>
<sequence>MGQRTQRHWHPFRTWYLHVKLAKTRWLQMSPRANKLGKNIYNIGATCNECRGMVECKALKGLCPFTPFDPDQ</sequence>
<comment type="caution">
    <text evidence="1">The sequence shown here is derived from an EMBL/GenBank/DDBJ whole genome shotgun (WGS) entry which is preliminary data.</text>
</comment>
<dbReference type="AlphaFoldDB" id="A0AAD5R4T4"/>
<reference evidence="1" key="1">
    <citation type="submission" date="2021-06" db="EMBL/GenBank/DDBJ databases">
        <title>Parelaphostrongylus tenuis whole genome reference sequence.</title>
        <authorList>
            <person name="Garwood T.J."/>
            <person name="Larsen P.A."/>
            <person name="Fountain-Jones N.M."/>
            <person name="Garbe J.R."/>
            <person name="Macchietto M.G."/>
            <person name="Kania S.A."/>
            <person name="Gerhold R.W."/>
            <person name="Richards J.E."/>
            <person name="Wolf T.M."/>
        </authorList>
    </citation>
    <scope>NUCLEOTIDE SEQUENCE</scope>
    <source>
        <strain evidence="1">MNPRO001-30</strain>
        <tissue evidence="1">Meninges</tissue>
    </source>
</reference>
<proteinExistence type="predicted"/>
<organism evidence="1 2">
    <name type="scientific">Parelaphostrongylus tenuis</name>
    <name type="common">Meningeal worm</name>
    <dbReference type="NCBI Taxonomy" id="148309"/>
    <lineage>
        <taxon>Eukaryota</taxon>
        <taxon>Metazoa</taxon>
        <taxon>Ecdysozoa</taxon>
        <taxon>Nematoda</taxon>
        <taxon>Chromadorea</taxon>
        <taxon>Rhabditida</taxon>
        <taxon>Rhabditina</taxon>
        <taxon>Rhabditomorpha</taxon>
        <taxon>Strongyloidea</taxon>
        <taxon>Metastrongylidae</taxon>
        <taxon>Parelaphostrongylus</taxon>
    </lineage>
</organism>
<evidence type="ECO:0000313" key="2">
    <source>
        <dbReference type="Proteomes" id="UP001196413"/>
    </source>
</evidence>
<evidence type="ECO:0000313" key="1">
    <source>
        <dbReference type="EMBL" id="KAJ1369423.1"/>
    </source>
</evidence>
<gene>
    <name evidence="1" type="ORF">KIN20_030875</name>
</gene>
<dbReference type="EMBL" id="JAHQIW010006544">
    <property type="protein sequence ID" value="KAJ1369423.1"/>
    <property type="molecule type" value="Genomic_DNA"/>
</dbReference>
<protein>
    <submittedName>
        <fullName evidence="1">Uncharacterized protein</fullName>
    </submittedName>
</protein>
<accession>A0AAD5R4T4</accession>
<keyword evidence="2" id="KW-1185">Reference proteome</keyword>
<name>A0AAD5R4T4_PARTN</name>